<reference evidence="2 3" key="1">
    <citation type="submission" date="2023-09" db="EMBL/GenBank/DDBJ databases">
        <authorList>
            <person name="Rey-Velasco X."/>
        </authorList>
    </citation>
    <scope>NUCLEOTIDE SEQUENCE [LARGE SCALE GENOMIC DNA]</scope>
    <source>
        <strain evidence="2 3">W345</strain>
    </source>
</reference>
<organism evidence="2 3">
    <name type="scientific">Banduia mediterranea</name>
    <dbReference type="NCBI Taxonomy" id="3075609"/>
    <lineage>
        <taxon>Bacteria</taxon>
        <taxon>Pseudomonadati</taxon>
        <taxon>Pseudomonadota</taxon>
        <taxon>Gammaproteobacteria</taxon>
        <taxon>Nevskiales</taxon>
        <taxon>Algiphilaceae</taxon>
        <taxon>Banduia</taxon>
    </lineage>
</organism>
<dbReference type="SUPFAM" id="SSF142433">
    <property type="entry name" value="CinA-like"/>
    <property type="match status" value="1"/>
</dbReference>
<dbReference type="RefSeq" id="WP_311363936.1">
    <property type="nucleotide sequence ID" value="NZ_JAVRIC010000004.1"/>
</dbReference>
<accession>A0ABU2WFY8</accession>
<sequence>MNDDEALNRLAKTVAGRLAERGQWLATAESCTGGWIAKCLTDIAGSSGWFERGLVSYSNRAKSELLGVPEATIARFGAVSEQTARAMTDGVLEHAPVDHAIAVTGIAGPGGGTAGKPVGTVWIAWQTRGCDAQARRFRFDGDREQVRRETVGAALAGLIARLDG</sequence>
<evidence type="ECO:0000313" key="3">
    <source>
        <dbReference type="Proteomes" id="UP001254608"/>
    </source>
</evidence>
<keyword evidence="3" id="KW-1185">Reference proteome</keyword>
<evidence type="ECO:0000313" key="2">
    <source>
        <dbReference type="EMBL" id="MDT0496544.1"/>
    </source>
</evidence>
<dbReference type="NCBIfam" id="TIGR00199">
    <property type="entry name" value="PncC_domain"/>
    <property type="match status" value="1"/>
</dbReference>
<dbReference type="EMBL" id="JAVRIC010000004">
    <property type="protein sequence ID" value="MDT0496544.1"/>
    <property type="molecule type" value="Genomic_DNA"/>
</dbReference>
<evidence type="ECO:0000259" key="1">
    <source>
        <dbReference type="Pfam" id="PF02464"/>
    </source>
</evidence>
<gene>
    <name evidence="2" type="ORF">RM530_04085</name>
</gene>
<dbReference type="InterPro" id="IPR036653">
    <property type="entry name" value="CinA-like_C"/>
</dbReference>
<protein>
    <submittedName>
        <fullName evidence="2">CinA family protein</fullName>
    </submittedName>
</protein>
<feature type="domain" description="CinA C-terminal" evidence="1">
    <location>
        <begin position="9"/>
        <end position="160"/>
    </location>
</feature>
<name>A0ABU2WFY8_9GAMM</name>
<dbReference type="InterPro" id="IPR008136">
    <property type="entry name" value="CinA_C"/>
</dbReference>
<comment type="caution">
    <text evidence="2">The sequence shown here is derived from an EMBL/GenBank/DDBJ whole genome shotgun (WGS) entry which is preliminary data.</text>
</comment>
<dbReference type="Proteomes" id="UP001254608">
    <property type="component" value="Unassembled WGS sequence"/>
</dbReference>
<dbReference type="Pfam" id="PF02464">
    <property type="entry name" value="CinA"/>
    <property type="match status" value="1"/>
</dbReference>
<proteinExistence type="predicted"/>
<dbReference type="Gene3D" id="3.90.950.20">
    <property type="entry name" value="CinA-like"/>
    <property type="match status" value="1"/>
</dbReference>